<dbReference type="InParanoid" id="A0A3N0VJV3"/>
<protein>
    <submittedName>
        <fullName evidence="2">Trehalose-6-phosphate synthase</fullName>
    </submittedName>
</protein>
<evidence type="ECO:0000313" key="2">
    <source>
        <dbReference type="EMBL" id="ROH93029.1"/>
    </source>
</evidence>
<dbReference type="FunCoup" id="A0A3N0VJV3">
    <property type="interactions" value="158"/>
</dbReference>
<gene>
    <name evidence="2" type="ORF">ED208_00365</name>
</gene>
<keyword evidence="3" id="KW-1185">Reference proteome</keyword>
<evidence type="ECO:0000313" key="3">
    <source>
        <dbReference type="Proteomes" id="UP000282106"/>
    </source>
</evidence>
<dbReference type="EMBL" id="RJVO01000001">
    <property type="protein sequence ID" value="ROH93029.1"/>
    <property type="molecule type" value="Genomic_DNA"/>
</dbReference>
<dbReference type="SUPFAM" id="SSF53756">
    <property type="entry name" value="UDP-Glycosyltransferase/glycogen phosphorylase"/>
    <property type="match status" value="1"/>
</dbReference>
<dbReference type="Gene3D" id="3.40.50.2000">
    <property type="entry name" value="Glycogen Phosphorylase B"/>
    <property type="match status" value="2"/>
</dbReference>
<dbReference type="CDD" id="cd03788">
    <property type="entry name" value="GT20_TPS"/>
    <property type="match status" value="1"/>
</dbReference>
<dbReference type="AlphaFoldDB" id="A0A3N0VJV3"/>
<dbReference type="PANTHER" id="PTHR10788:SF106">
    <property type="entry name" value="BCDNA.GH08860"/>
    <property type="match status" value="1"/>
</dbReference>
<proteinExistence type="inferred from homology"/>
<dbReference type="RefSeq" id="WP_123209881.1">
    <property type="nucleotide sequence ID" value="NZ_RJVO01000001.1"/>
</dbReference>
<dbReference type="GO" id="GO:0005992">
    <property type="term" value="P:trehalose biosynthetic process"/>
    <property type="evidence" value="ECO:0007669"/>
    <property type="project" value="InterPro"/>
</dbReference>
<evidence type="ECO:0000256" key="1">
    <source>
        <dbReference type="ARBA" id="ARBA00008799"/>
    </source>
</evidence>
<reference evidence="2 3" key="1">
    <citation type="submission" date="2018-10" db="EMBL/GenBank/DDBJ databases">
        <authorList>
            <person name="Chen W.-M."/>
        </authorList>
    </citation>
    <scope>NUCLEOTIDE SEQUENCE [LARGE SCALE GENOMIC DNA]</scope>
    <source>
        <strain evidence="2 3">THS-13</strain>
    </source>
</reference>
<dbReference type="PANTHER" id="PTHR10788">
    <property type="entry name" value="TREHALOSE-6-PHOSPHATE SYNTHASE"/>
    <property type="match status" value="1"/>
</dbReference>
<accession>A0A3N0VJV3</accession>
<dbReference type="Proteomes" id="UP000282106">
    <property type="component" value="Unassembled WGS sequence"/>
</dbReference>
<dbReference type="Pfam" id="PF00982">
    <property type="entry name" value="Glyco_transf_20"/>
    <property type="match status" value="1"/>
</dbReference>
<comment type="similarity">
    <text evidence="1">Belongs to the glycosyltransferase 20 family.</text>
</comment>
<dbReference type="InterPro" id="IPR001830">
    <property type="entry name" value="Glyco_trans_20"/>
</dbReference>
<organism evidence="2 3">
    <name type="scientific">Stagnimonas aquatica</name>
    <dbReference type="NCBI Taxonomy" id="2689987"/>
    <lineage>
        <taxon>Bacteria</taxon>
        <taxon>Pseudomonadati</taxon>
        <taxon>Pseudomonadota</taxon>
        <taxon>Gammaproteobacteria</taxon>
        <taxon>Nevskiales</taxon>
        <taxon>Nevskiaceae</taxon>
        <taxon>Stagnimonas</taxon>
    </lineage>
</organism>
<comment type="caution">
    <text evidence="2">The sequence shown here is derived from an EMBL/GenBank/DDBJ whole genome shotgun (WGS) entry which is preliminary data.</text>
</comment>
<name>A0A3N0VJV3_9GAMM</name>
<sequence length="456" mass="51337">MRLVVVSNRVALPDSSDRAGGLAVALDEALREGSEGLWFGWNGETSRRPSDSVHEQRHGKVSFATVALSREEFAGYYESYANRCLWPLLHFRVDLTAYDEEAEHQYRAVNERFARLLAARLRPDDVIWVQDYHLIPLAGALRRLGVSQRIGFFLHIPFPPAALFETLPGHERLAEDFAAYDLIGTQTEADAAHLRDYLAKTLAVPLEGGSLLHRGREVRLDAFPIGIDPAGFRALATAEEGESEFLRLRANLRDRALVVGVDRLDYTKGLVRRMRAFESLLAQFPEARRQVEYLQVAPLSREQVEDYRRFRLELEQLTVKINAQYGETDWTPVHYINRILSRATLAGLYRAASIGLVTPIRDGMNLVAKEYVAAQDADDPGVLVLSRFAGASAQMPEALLVNPYDVASVGRALEQARQMPRAERRARHAALYAGLCRQDLRGWRQSYLDSLRGTRA</sequence>
<dbReference type="GO" id="GO:0003825">
    <property type="term" value="F:alpha,alpha-trehalose-phosphate synthase (UDP-forming) activity"/>
    <property type="evidence" value="ECO:0007669"/>
    <property type="project" value="TreeGrafter"/>
</dbReference>